<protein>
    <submittedName>
        <fullName evidence="6">Transcriptional regulator, LysR family</fullName>
    </submittedName>
</protein>
<dbReference type="GO" id="GO:0003700">
    <property type="term" value="F:DNA-binding transcription factor activity"/>
    <property type="evidence" value="ECO:0007669"/>
    <property type="project" value="InterPro"/>
</dbReference>
<dbReference type="Proteomes" id="UP000046155">
    <property type="component" value="Unassembled WGS sequence"/>
</dbReference>
<comment type="similarity">
    <text evidence="1">Belongs to the LysR transcriptional regulatory family.</text>
</comment>
<dbReference type="EMBL" id="CDRZ01000258">
    <property type="protein sequence ID" value="CEO89742.1"/>
    <property type="molecule type" value="Genomic_DNA"/>
</dbReference>
<proteinExistence type="inferred from homology"/>
<dbReference type="InterPro" id="IPR005119">
    <property type="entry name" value="LysR_subst-bd"/>
</dbReference>
<dbReference type="InterPro" id="IPR036390">
    <property type="entry name" value="WH_DNA-bd_sf"/>
</dbReference>
<reference evidence="7" key="1">
    <citation type="submission" date="2015-01" db="EMBL/GenBank/DDBJ databases">
        <authorList>
            <person name="Manzoor Shahid"/>
            <person name="Zubair Saima"/>
        </authorList>
    </citation>
    <scope>NUCLEOTIDE SEQUENCE [LARGE SCALE GENOMIC DNA]</scope>
    <source>
        <strain evidence="7">Sp3</strain>
    </source>
</reference>
<dbReference type="Gene3D" id="1.10.10.10">
    <property type="entry name" value="Winged helix-like DNA-binding domain superfamily/Winged helix DNA-binding domain"/>
    <property type="match status" value="1"/>
</dbReference>
<dbReference type="Pfam" id="PF00126">
    <property type="entry name" value="HTH_1"/>
    <property type="match status" value="1"/>
</dbReference>
<dbReference type="PANTHER" id="PTHR30126">
    <property type="entry name" value="HTH-TYPE TRANSCRIPTIONAL REGULATOR"/>
    <property type="match status" value="1"/>
</dbReference>
<dbReference type="Pfam" id="PF03466">
    <property type="entry name" value="LysR_substrate"/>
    <property type="match status" value="1"/>
</dbReference>
<evidence type="ECO:0000313" key="7">
    <source>
        <dbReference type="Proteomes" id="UP000046155"/>
    </source>
</evidence>
<name>A0A0B7MPY0_9FIRM</name>
<dbReference type="GO" id="GO:0000976">
    <property type="term" value="F:transcription cis-regulatory region binding"/>
    <property type="evidence" value="ECO:0007669"/>
    <property type="project" value="TreeGrafter"/>
</dbReference>
<keyword evidence="7" id="KW-1185">Reference proteome</keyword>
<sequence>MLHLTQPAVSKQLNSLEKYYGTSLLHRTSRHMEVTEAGKMVYEYSQQILSKINESLADVQALQKDLYGSLLLGASSIPGEYILPAALGRFQALHSQVKVKLEIADSTEIGQLLQDGKIEAGMIGVILENPVLKQEHIFEDELVVIASSQHPLTKKKSIALEDFLEERVIFREAGSGTRLVIENKLIEKGIAPDSLKTRLELGSTEAVINAVAAGLGISLVSRFAVQNRIKAGEIAVLPIDDLPLERGLYFITRRDQVISPLVEAFYNFLKDYLRPY</sequence>
<dbReference type="CDD" id="cd08420">
    <property type="entry name" value="PBP2_CysL_like"/>
    <property type="match status" value="1"/>
</dbReference>
<dbReference type="AlphaFoldDB" id="A0A0B7MPY0"/>
<keyword evidence="2" id="KW-0805">Transcription regulation</keyword>
<dbReference type="InterPro" id="IPR036388">
    <property type="entry name" value="WH-like_DNA-bd_sf"/>
</dbReference>
<dbReference type="PANTHER" id="PTHR30126:SF40">
    <property type="entry name" value="HTH-TYPE TRANSCRIPTIONAL REGULATOR GLTR"/>
    <property type="match status" value="1"/>
</dbReference>
<feature type="domain" description="HTH lysR-type" evidence="5">
    <location>
        <begin position="1"/>
        <end position="35"/>
    </location>
</feature>
<evidence type="ECO:0000313" key="6">
    <source>
        <dbReference type="EMBL" id="CEO89742.1"/>
    </source>
</evidence>
<keyword evidence="3" id="KW-0238">DNA-binding</keyword>
<accession>A0A0B7MPY0</accession>
<dbReference type="Gene3D" id="3.40.190.10">
    <property type="entry name" value="Periplasmic binding protein-like II"/>
    <property type="match status" value="2"/>
</dbReference>
<dbReference type="InterPro" id="IPR000847">
    <property type="entry name" value="LysR_HTH_N"/>
</dbReference>
<evidence type="ECO:0000256" key="3">
    <source>
        <dbReference type="ARBA" id="ARBA00023125"/>
    </source>
</evidence>
<keyword evidence="4" id="KW-0804">Transcription</keyword>
<dbReference type="SUPFAM" id="SSF46785">
    <property type="entry name" value="Winged helix' DNA-binding domain"/>
    <property type="match status" value="1"/>
</dbReference>
<evidence type="ECO:0000256" key="2">
    <source>
        <dbReference type="ARBA" id="ARBA00023015"/>
    </source>
</evidence>
<dbReference type="SUPFAM" id="SSF53850">
    <property type="entry name" value="Periplasmic binding protein-like II"/>
    <property type="match status" value="1"/>
</dbReference>
<evidence type="ECO:0000256" key="4">
    <source>
        <dbReference type="ARBA" id="ARBA00023163"/>
    </source>
</evidence>
<gene>
    <name evidence="6" type="ORF">SSCH_60003</name>
</gene>
<dbReference type="PROSITE" id="PS50931">
    <property type="entry name" value="HTH_LYSR"/>
    <property type="match status" value="1"/>
</dbReference>
<evidence type="ECO:0000259" key="5">
    <source>
        <dbReference type="PROSITE" id="PS50931"/>
    </source>
</evidence>
<evidence type="ECO:0000256" key="1">
    <source>
        <dbReference type="ARBA" id="ARBA00009437"/>
    </source>
</evidence>
<organism evidence="6 7">
    <name type="scientific">Syntrophaceticus schinkii</name>
    <dbReference type="NCBI Taxonomy" id="499207"/>
    <lineage>
        <taxon>Bacteria</taxon>
        <taxon>Bacillati</taxon>
        <taxon>Bacillota</taxon>
        <taxon>Clostridia</taxon>
        <taxon>Thermoanaerobacterales</taxon>
        <taxon>Thermoanaerobacterales Family III. Incertae Sedis</taxon>
        <taxon>Syntrophaceticus</taxon>
    </lineage>
</organism>